<organism evidence="2 3">
    <name type="scientific">Kitasatospora xanthocidica</name>
    <dbReference type="NCBI Taxonomy" id="83382"/>
    <lineage>
        <taxon>Bacteria</taxon>
        <taxon>Bacillati</taxon>
        <taxon>Actinomycetota</taxon>
        <taxon>Actinomycetes</taxon>
        <taxon>Kitasatosporales</taxon>
        <taxon>Streptomycetaceae</taxon>
        <taxon>Kitasatospora</taxon>
    </lineage>
</organism>
<evidence type="ECO:0000313" key="3">
    <source>
        <dbReference type="Proteomes" id="UP000263377"/>
    </source>
</evidence>
<accession>A0A373A4V2</accession>
<keyword evidence="2" id="KW-0378">Hydrolase</keyword>
<feature type="domain" description="Serine aminopeptidase S33" evidence="1">
    <location>
        <begin position="61"/>
        <end position="289"/>
    </location>
</feature>
<reference evidence="2 3" key="1">
    <citation type="submission" date="2018-08" db="EMBL/GenBank/DDBJ databases">
        <title>Diversity &amp; Physiological Properties of Lignin-Decomposing Actinobacteria from Soil.</title>
        <authorList>
            <person name="Roh S.G."/>
            <person name="Kim S.B."/>
        </authorList>
    </citation>
    <scope>NUCLEOTIDE SEQUENCE [LARGE SCALE GENOMIC DNA]</scope>
    <source>
        <strain evidence="2 3">MMS17-GH009</strain>
    </source>
</reference>
<evidence type="ECO:0000313" key="2">
    <source>
        <dbReference type="EMBL" id="RGD62620.1"/>
    </source>
</evidence>
<dbReference type="InterPro" id="IPR029058">
    <property type="entry name" value="AB_hydrolase_fold"/>
</dbReference>
<gene>
    <name evidence="2" type="ORF">DR950_02975</name>
</gene>
<proteinExistence type="predicted"/>
<dbReference type="EMBL" id="QVIG01000001">
    <property type="protein sequence ID" value="RGD62620.1"/>
    <property type="molecule type" value="Genomic_DNA"/>
</dbReference>
<dbReference type="PANTHER" id="PTHR43265">
    <property type="entry name" value="ESTERASE ESTD"/>
    <property type="match status" value="1"/>
</dbReference>
<dbReference type="InterPro" id="IPR053145">
    <property type="entry name" value="AB_hydrolase_Est10"/>
</dbReference>
<keyword evidence="3" id="KW-1185">Reference proteome</keyword>
<dbReference type="GO" id="GO:0052689">
    <property type="term" value="F:carboxylic ester hydrolase activity"/>
    <property type="evidence" value="ECO:0007669"/>
    <property type="project" value="TreeGrafter"/>
</dbReference>
<name>A0A373A4V2_9ACTN</name>
<dbReference type="Proteomes" id="UP000263377">
    <property type="component" value="Unassembled WGS sequence"/>
</dbReference>
<dbReference type="PANTHER" id="PTHR43265:SF1">
    <property type="entry name" value="ESTERASE ESTD"/>
    <property type="match status" value="1"/>
</dbReference>
<evidence type="ECO:0000259" key="1">
    <source>
        <dbReference type="Pfam" id="PF12146"/>
    </source>
</evidence>
<protein>
    <submittedName>
        <fullName evidence="2">Alpha/beta hydrolase</fullName>
    </submittedName>
</protein>
<comment type="caution">
    <text evidence="2">The sequence shown here is derived from an EMBL/GenBank/DDBJ whole genome shotgun (WGS) entry which is preliminary data.</text>
</comment>
<dbReference type="InterPro" id="IPR022742">
    <property type="entry name" value="Hydrolase_4"/>
</dbReference>
<dbReference type="Pfam" id="PF12146">
    <property type="entry name" value="Hydrolase_4"/>
    <property type="match status" value="1"/>
</dbReference>
<dbReference type="AlphaFoldDB" id="A0A373A4V2"/>
<dbReference type="SUPFAM" id="SSF53474">
    <property type="entry name" value="alpha/beta-Hydrolases"/>
    <property type="match status" value="1"/>
</dbReference>
<sequence>MFGRRRWLWGSLLSVAVLLAGAGGWVVYQNEYDLTEERVTVTGGRQPLQGVLARPTGGHGPYGLVVFVHGDGPVDATHDTFYRPLWEAMAKAGYATLSWDKPGVNNAPGDWLDQSMQDRVDETLAAIRWAKAQPGIDPNRIGLWGASQAGWVMPKAARQSPDVRFVISVGTAVNWLQQGRYNLLAELGERHASPAETAAAVARSDRNLAALRAGSTFEEYRAAGGDVDGLTPERWAFNKRNHLSDATEDLAALRVPVQLVLGGRDVNVDIDDTEAAYRRLVTTQGLLHVLRFPDSTHNMVPKEVEDSELRSTFLAVAAPRSLFTPGYLDGMRDFLSSLDPASPDHPKG</sequence>
<dbReference type="Gene3D" id="3.40.50.1820">
    <property type="entry name" value="alpha/beta hydrolase"/>
    <property type="match status" value="1"/>
</dbReference>